<evidence type="ECO:0000256" key="4">
    <source>
        <dbReference type="ARBA" id="ARBA00023204"/>
    </source>
</evidence>
<name>A0A5E6WRW1_PSEFL</name>
<evidence type="ECO:0000259" key="6">
    <source>
        <dbReference type="PROSITE" id="PS50173"/>
    </source>
</evidence>
<gene>
    <name evidence="7" type="primary">umuC</name>
    <name evidence="7" type="ORF">PS645_04873</name>
</gene>
<evidence type="ECO:0000313" key="8">
    <source>
        <dbReference type="Proteomes" id="UP000325607"/>
    </source>
</evidence>
<dbReference type="Pfam" id="PF11799">
    <property type="entry name" value="IMS_C"/>
    <property type="match status" value="1"/>
</dbReference>
<evidence type="ECO:0000256" key="2">
    <source>
        <dbReference type="ARBA" id="ARBA00022763"/>
    </source>
</evidence>
<dbReference type="Proteomes" id="UP000325607">
    <property type="component" value="Unassembled WGS sequence"/>
</dbReference>
<dbReference type="GO" id="GO:0005829">
    <property type="term" value="C:cytosol"/>
    <property type="evidence" value="ECO:0007669"/>
    <property type="project" value="TreeGrafter"/>
</dbReference>
<keyword evidence="2" id="KW-0227">DNA damage</keyword>
<dbReference type="Pfam" id="PF00817">
    <property type="entry name" value="IMS"/>
    <property type="match status" value="1"/>
</dbReference>
<keyword evidence="4" id="KW-0234">DNA repair</keyword>
<evidence type="ECO:0000256" key="3">
    <source>
        <dbReference type="ARBA" id="ARBA00023199"/>
    </source>
</evidence>
<dbReference type="GO" id="GO:0042276">
    <property type="term" value="P:error-prone translesion synthesis"/>
    <property type="evidence" value="ECO:0007669"/>
    <property type="project" value="TreeGrafter"/>
</dbReference>
<dbReference type="InterPro" id="IPR001126">
    <property type="entry name" value="UmuC"/>
</dbReference>
<dbReference type="PROSITE" id="PS50173">
    <property type="entry name" value="UMUC"/>
    <property type="match status" value="1"/>
</dbReference>
<sequence>MSEVPAVFGLIDCNSFYASCERVFRPDLAKVPIVVLSNNDGCIIARSYDAKPFVKMGEPYFQVRHKLKQHGIVPFSSNYALYGDISERVMSLIESMVPAVEVYSIDEAFADLTGIADLDSLGRRIRSHVLRCTGIPVGVGIAHTKTLAKLANHTAKRLQAQTGGVVNICDVVKRDWVLRNTDVSEVWGVGRRMKMHLDAMGIKTAMDLAKADPWTLRKKFSVVIEKTARELAGAACLELDEPDPPKQEICCSRMFGRRLSELPPIKEAVATYMMRASEKLRAQNSLCRKIRVSIRTGMFNPEEAKYANGVVVDLPYPTDDVRLLTRLAVDALDRLFRPGFKYSKAEVLLLNLCQPGEYTEDLFAASQATEATRVMAVLDQINGRWGRGTLRTASVPSHPEWAMRREIMSQSYTTRLDQLWKVPCN</sequence>
<feature type="domain" description="UmuC" evidence="6">
    <location>
        <begin position="8"/>
        <end position="190"/>
    </location>
</feature>
<dbReference type="InterPro" id="IPR043128">
    <property type="entry name" value="Rev_trsase/Diguanyl_cyclase"/>
</dbReference>
<dbReference type="OrthoDB" id="9808813at2"/>
<dbReference type="GO" id="GO:0006281">
    <property type="term" value="P:DNA repair"/>
    <property type="evidence" value="ECO:0007669"/>
    <property type="project" value="UniProtKB-KW"/>
</dbReference>
<dbReference type="InterPro" id="IPR017961">
    <property type="entry name" value="DNA_pol_Y-fam_little_finger"/>
</dbReference>
<dbReference type="Gene3D" id="3.30.70.270">
    <property type="match status" value="1"/>
</dbReference>
<dbReference type="InterPro" id="IPR043502">
    <property type="entry name" value="DNA/RNA_pol_sf"/>
</dbReference>
<comment type="similarity">
    <text evidence="1">Belongs to the DNA polymerase type-Y family.</text>
</comment>
<organism evidence="7 8">
    <name type="scientific">Pseudomonas fluorescens</name>
    <dbReference type="NCBI Taxonomy" id="294"/>
    <lineage>
        <taxon>Bacteria</taxon>
        <taxon>Pseudomonadati</taxon>
        <taxon>Pseudomonadota</taxon>
        <taxon>Gammaproteobacteria</taxon>
        <taxon>Pseudomonadales</taxon>
        <taxon>Pseudomonadaceae</taxon>
        <taxon>Pseudomonas</taxon>
    </lineage>
</organism>
<keyword evidence="3" id="KW-0741">SOS mutagenesis</keyword>
<dbReference type="PANTHER" id="PTHR11076:SF34">
    <property type="entry name" value="PROTEIN UMUC"/>
    <property type="match status" value="1"/>
</dbReference>
<keyword evidence="5" id="KW-0742">SOS response</keyword>
<proteinExistence type="inferred from homology"/>
<accession>A0A5E6WRW1</accession>
<dbReference type="Pfam" id="PF13438">
    <property type="entry name" value="DUF4113"/>
    <property type="match status" value="1"/>
</dbReference>
<dbReference type="Gene3D" id="3.40.1170.60">
    <property type="match status" value="1"/>
</dbReference>
<dbReference type="GO" id="GO:0009432">
    <property type="term" value="P:SOS response"/>
    <property type="evidence" value="ECO:0007669"/>
    <property type="project" value="UniProtKB-KW"/>
</dbReference>
<dbReference type="SUPFAM" id="SSF56672">
    <property type="entry name" value="DNA/RNA polymerases"/>
    <property type="match status" value="1"/>
</dbReference>
<reference evidence="7 8" key="1">
    <citation type="submission" date="2019-09" db="EMBL/GenBank/DDBJ databases">
        <authorList>
            <person name="Chandra G."/>
            <person name="Truman W A."/>
        </authorList>
    </citation>
    <scope>NUCLEOTIDE SEQUENCE [LARGE SCALE GENOMIC DNA]</scope>
    <source>
        <strain evidence="7">PS645</strain>
    </source>
</reference>
<dbReference type="CDD" id="cd01700">
    <property type="entry name" value="PolY_Pol_V_umuC"/>
    <property type="match status" value="1"/>
</dbReference>
<dbReference type="InterPro" id="IPR050116">
    <property type="entry name" value="DNA_polymerase-Y"/>
</dbReference>
<dbReference type="InterPro" id="IPR025188">
    <property type="entry name" value="DUF4113"/>
</dbReference>
<dbReference type="Gene3D" id="1.10.150.20">
    <property type="entry name" value="5' to 3' exonuclease, C-terminal subdomain"/>
    <property type="match status" value="1"/>
</dbReference>
<evidence type="ECO:0000313" key="7">
    <source>
        <dbReference type="EMBL" id="VVN31892.1"/>
    </source>
</evidence>
<dbReference type="GO" id="GO:0003887">
    <property type="term" value="F:DNA-directed DNA polymerase activity"/>
    <property type="evidence" value="ECO:0007669"/>
    <property type="project" value="TreeGrafter"/>
</dbReference>
<protein>
    <submittedName>
        <fullName evidence="7">Protein UmuC</fullName>
    </submittedName>
</protein>
<dbReference type="PANTHER" id="PTHR11076">
    <property type="entry name" value="DNA REPAIR POLYMERASE UMUC / TRANSFERASE FAMILY MEMBER"/>
    <property type="match status" value="1"/>
</dbReference>
<dbReference type="EMBL" id="CABVGX010000058">
    <property type="protein sequence ID" value="VVN31892.1"/>
    <property type="molecule type" value="Genomic_DNA"/>
</dbReference>
<evidence type="ECO:0000256" key="1">
    <source>
        <dbReference type="ARBA" id="ARBA00010945"/>
    </source>
</evidence>
<dbReference type="GO" id="GO:0003684">
    <property type="term" value="F:damaged DNA binding"/>
    <property type="evidence" value="ECO:0007669"/>
    <property type="project" value="InterPro"/>
</dbReference>
<dbReference type="RefSeq" id="WP_150582714.1">
    <property type="nucleotide sequence ID" value="NZ_CABVGX010000058.1"/>
</dbReference>
<evidence type="ECO:0000256" key="5">
    <source>
        <dbReference type="ARBA" id="ARBA00023236"/>
    </source>
</evidence>
<dbReference type="AlphaFoldDB" id="A0A5E6WRW1"/>
<dbReference type="NCBIfam" id="NF002955">
    <property type="entry name" value="PRK03609.1"/>
    <property type="match status" value="1"/>
</dbReference>